<keyword evidence="1" id="KW-0472">Membrane</keyword>
<dbReference type="EMBL" id="QLLM01000022">
    <property type="protein sequence ID" value="RAI99671.1"/>
    <property type="molecule type" value="Genomic_DNA"/>
</dbReference>
<keyword evidence="1" id="KW-1133">Transmembrane helix</keyword>
<proteinExistence type="predicted"/>
<keyword evidence="1" id="KW-0812">Transmembrane</keyword>
<comment type="caution">
    <text evidence="2">The sequence shown here is derived from an EMBL/GenBank/DDBJ whole genome shotgun (WGS) entry which is preliminary data.</text>
</comment>
<evidence type="ECO:0000313" key="2">
    <source>
        <dbReference type="EMBL" id="RAI99671.1"/>
    </source>
</evidence>
<evidence type="ECO:0000313" key="3">
    <source>
        <dbReference type="Proteomes" id="UP000249422"/>
    </source>
</evidence>
<sequence>MSMFMKIVTVIITLGVLYYLSPIFSNQGGATVDMRVLCLFFTAIGLNVFFTQSIRFVTNNLKVKSNEIDKS</sequence>
<gene>
    <name evidence="2" type="ORF">DEU50_12258</name>
</gene>
<reference evidence="2 3" key="1">
    <citation type="submission" date="2018-06" db="EMBL/GenBank/DDBJ databases">
        <title>Freshwater and sediment microbial communities from various areas in North America, analyzing microbe dynamics in response to fracking.</title>
        <authorList>
            <person name="Lamendella R."/>
        </authorList>
    </citation>
    <scope>NUCLEOTIDE SEQUENCE [LARGE SCALE GENOMIC DNA]</scope>
    <source>
        <strain evidence="2 3">17</strain>
    </source>
</reference>
<evidence type="ECO:0000256" key="1">
    <source>
        <dbReference type="SAM" id="Phobius"/>
    </source>
</evidence>
<accession>A0AAX1PF64</accession>
<dbReference type="AlphaFoldDB" id="A0AAX1PF64"/>
<dbReference type="Proteomes" id="UP000249422">
    <property type="component" value="Unassembled WGS sequence"/>
</dbReference>
<protein>
    <submittedName>
        <fullName evidence="2">Uncharacterized protein</fullName>
    </submittedName>
</protein>
<organism evidence="2 3">
    <name type="scientific">Aeromonas salmonicida</name>
    <dbReference type="NCBI Taxonomy" id="645"/>
    <lineage>
        <taxon>Bacteria</taxon>
        <taxon>Pseudomonadati</taxon>
        <taxon>Pseudomonadota</taxon>
        <taxon>Gammaproteobacteria</taxon>
        <taxon>Aeromonadales</taxon>
        <taxon>Aeromonadaceae</taxon>
        <taxon>Aeromonas</taxon>
    </lineage>
</organism>
<name>A0AAX1PF64_AERSA</name>
<feature type="transmembrane region" description="Helical" evidence="1">
    <location>
        <begin position="32"/>
        <end position="50"/>
    </location>
</feature>